<evidence type="ECO:0000256" key="5">
    <source>
        <dbReference type="ARBA" id="ARBA00022840"/>
    </source>
</evidence>
<keyword evidence="5 6" id="KW-0067">ATP-binding</keyword>
<name>A0AAD1U8X0_EUPCR</name>
<feature type="region of interest" description="Disordered" evidence="7">
    <location>
        <begin position="1"/>
        <end position="28"/>
    </location>
</feature>
<dbReference type="GO" id="GO:0005524">
    <property type="term" value="F:ATP binding"/>
    <property type="evidence" value="ECO:0007669"/>
    <property type="project" value="UniProtKB-UniRule"/>
</dbReference>
<gene>
    <name evidence="9" type="ORF">ECRASSUSDP1_LOCUS4109</name>
</gene>
<feature type="domain" description="Protein kinase" evidence="8">
    <location>
        <begin position="56"/>
        <end position="310"/>
    </location>
</feature>
<evidence type="ECO:0000256" key="1">
    <source>
        <dbReference type="ARBA" id="ARBA00022527"/>
    </source>
</evidence>
<feature type="binding site" evidence="6">
    <location>
        <position position="85"/>
    </location>
    <ligand>
        <name>ATP</name>
        <dbReference type="ChEBI" id="CHEBI:30616"/>
    </ligand>
</feature>
<dbReference type="PROSITE" id="PS50011">
    <property type="entry name" value="PROTEIN_KINASE_DOM"/>
    <property type="match status" value="1"/>
</dbReference>
<dbReference type="SUPFAM" id="SSF56112">
    <property type="entry name" value="Protein kinase-like (PK-like)"/>
    <property type="match status" value="1"/>
</dbReference>
<dbReference type="SMART" id="SM00220">
    <property type="entry name" value="S_TKc"/>
    <property type="match status" value="1"/>
</dbReference>
<keyword evidence="10" id="KW-1185">Reference proteome</keyword>
<evidence type="ECO:0000256" key="4">
    <source>
        <dbReference type="ARBA" id="ARBA00022777"/>
    </source>
</evidence>
<dbReference type="Gene3D" id="1.10.510.10">
    <property type="entry name" value="Transferase(Phosphotransferase) domain 1"/>
    <property type="match status" value="1"/>
</dbReference>
<dbReference type="Proteomes" id="UP001295684">
    <property type="component" value="Unassembled WGS sequence"/>
</dbReference>
<dbReference type="PROSITE" id="PS00107">
    <property type="entry name" value="PROTEIN_KINASE_ATP"/>
    <property type="match status" value="1"/>
</dbReference>
<dbReference type="FunFam" id="1.10.510.10:FF:000271">
    <property type="entry name" value="Non-specific serine/threonine protein kinase"/>
    <property type="match status" value="1"/>
</dbReference>
<evidence type="ECO:0000256" key="7">
    <source>
        <dbReference type="SAM" id="MobiDB-lite"/>
    </source>
</evidence>
<sequence>MDSEGMEDSKIDQEEFSAVSIEGSSLKEDSSVESYIAKGRNKNIEQPTSEKNIGHYVLGRAIGQGTFGKVRNGTHIITGERVAVKILEKSKIRDDNDVNRIVREIKILKSVRHPNVIQLYEIIETENQLYLIMEFADGGELFDLIVDRHKLREELACQYFRSLVFGLKYIHSLNVCHRDLKPENLLLDASKDLKIVDFGLSNAYKVKGKDLLKTACGSPCYAAPEMIAGKKYHGDRVDVWSCGVVLYAMVCGYLPFEDPVTKKLYKKIMTADYELPRFISNGAKDLINKILNVDEDERYTISNIMNHPWFNRVSTFPWPLSSINGDLQEEDIQEFLLGESCGGVNVDKKPVPINKEIISVLKDYGCNQQYAEKCVQMNKHNSVTSTYYLLLKHKKGECLKEFERQGKKFNKYYEVCNEKQELIDLLMNYEPTKKREKPKSKIIEISHKPILEDFKERDPLASAKINNIEIIPKAKSNQRRVKKKQDVSMEYKTINHTDISNLNEIDESDFHTVDYNMSANTRNVGNLQNGTNTIASSKGRTKNITYIKSRRTGSTDCTNTKLNKKEIQRISNFEKKVAVDLDTMNEGEIIVSNRGNVPQKNSPSPSPVKYNIEPSKNKPFDINYLLKKGNYESVKNKKPCNFIFKQPEEMAKLDYILAKKNSKNKSQTKFVIRKGGKEYFIKGVPQLQNLKKIKGSREKRAFVNTTIGSTSNNTHNEVLISKSVDSSKNDNRVKQNFETERISKQGFHYNQFKTFYAANPTYTNNIEKEIRNKIQRKARMKIQNAKMNDSKERNVRDSPYVSRSNGKNQKGKVVYNKEDRSSKESLNRNSKKKSSYKRSSKRSKQEIFGCVTGPSFKPNFLHKNSSNTMSKKIKVKSKSHNGRKKSKKNHLNNTFKDADMLENILRMSNPHKSNSKLNQTLAFYRHGGHKSQVKYSNRDYLDQSSRSKKKGLNYMKQMMNKTVLIQNQDYNIIKNPVIDFNPAQIHPKGLVKHDMLKAKSKDRNQYFDIKTYEKNVHTTFIQNYPKEHYSIGGGPAVGEASDRLSQKRATSHEGRAKCGSAQSKVPNSTDDRSSTFISNAFPKT</sequence>
<evidence type="ECO:0000259" key="8">
    <source>
        <dbReference type="PROSITE" id="PS50011"/>
    </source>
</evidence>
<dbReference type="EMBL" id="CAMPGE010003937">
    <property type="protein sequence ID" value="CAI2362782.1"/>
    <property type="molecule type" value="Genomic_DNA"/>
</dbReference>
<dbReference type="PANTHER" id="PTHR24346:SF82">
    <property type="entry name" value="KP78A-RELATED"/>
    <property type="match status" value="1"/>
</dbReference>
<feature type="compositionally biased region" description="Basic and acidic residues" evidence="7">
    <location>
        <begin position="815"/>
        <end position="826"/>
    </location>
</feature>
<reference evidence="9" key="1">
    <citation type="submission" date="2023-07" db="EMBL/GenBank/DDBJ databases">
        <authorList>
            <consortium name="AG Swart"/>
            <person name="Singh M."/>
            <person name="Singh A."/>
            <person name="Seah K."/>
            <person name="Emmerich C."/>
        </authorList>
    </citation>
    <scope>NUCLEOTIDE SEQUENCE</scope>
    <source>
        <strain evidence="9">DP1</strain>
    </source>
</reference>
<evidence type="ECO:0000313" key="9">
    <source>
        <dbReference type="EMBL" id="CAI2362782.1"/>
    </source>
</evidence>
<evidence type="ECO:0000256" key="6">
    <source>
        <dbReference type="PROSITE-ProRule" id="PRU10141"/>
    </source>
</evidence>
<accession>A0AAD1U8X0</accession>
<dbReference type="FunFam" id="3.30.200.20:FF:000003">
    <property type="entry name" value="Non-specific serine/threonine protein kinase"/>
    <property type="match status" value="1"/>
</dbReference>
<feature type="compositionally biased region" description="Basic and acidic residues" evidence="7">
    <location>
        <begin position="1040"/>
        <end position="1056"/>
    </location>
</feature>
<feature type="region of interest" description="Disordered" evidence="7">
    <location>
        <begin position="783"/>
        <end position="844"/>
    </location>
</feature>
<dbReference type="InterPro" id="IPR011009">
    <property type="entry name" value="Kinase-like_dom_sf"/>
</dbReference>
<keyword evidence="1" id="KW-0723">Serine/threonine-protein kinase</keyword>
<feature type="compositionally biased region" description="Polar residues" evidence="7">
    <location>
        <begin position="594"/>
        <end position="603"/>
    </location>
</feature>
<proteinExistence type="predicted"/>
<feature type="compositionally biased region" description="Polar residues" evidence="7">
    <location>
        <begin position="1060"/>
        <end position="1078"/>
    </location>
</feature>
<keyword evidence="3 6" id="KW-0547">Nucleotide-binding</keyword>
<dbReference type="GO" id="GO:0035556">
    <property type="term" value="P:intracellular signal transduction"/>
    <property type="evidence" value="ECO:0007669"/>
    <property type="project" value="TreeGrafter"/>
</dbReference>
<dbReference type="PANTHER" id="PTHR24346">
    <property type="entry name" value="MAP/MICROTUBULE AFFINITY-REGULATING KINASE"/>
    <property type="match status" value="1"/>
</dbReference>
<dbReference type="CDD" id="cd14003">
    <property type="entry name" value="STKc_AMPK-like"/>
    <property type="match status" value="1"/>
</dbReference>
<organism evidence="9 10">
    <name type="scientific">Euplotes crassus</name>
    <dbReference type="NCBI Taxonomy" id="5936"/>
    <lineage>
        <taxon>Eukaryota</taxon>
        <taxon>Sar</taxon>
        <taxon>Alveolata</taxon>
        <taxon>Ciliophora</taxon>
        <taxon>Intramacronucleata</taxon>
        <taxon>Spirotrichea</taxon>
        <taxon>Hypotrichia</taxon>
        <taxon>Euplotida</taxon>
        <taxon>Euplotidae</taxon>
        <taxon>Moneuplotes</taxon>
    </lineage>
</organism>
<comment type="caution">
    <text evidence="9">The sequence shown here is derived from an EMBL/GenBank/DDBJ whole genome shotgun (WGS) entry which is preliminary data.</text>
</comment>
<keyword evidence="2" id="KW-0808">Transferase</keyword>
<dbReference type="PROSITE" id="PS00108">
    <property type="entry name" value="PROTEIN_KINASE_ST"/>
    <property type="match status" value="1"/>
</dbReference>
<dbReference type="Pfam" id="PF00069">
    <property type="entry name" value="Pkinase"/>
    <property type="match status" value="1"/>
</dbReference>
<dbReference type="AlphaFoldDB" id="A0AAD1U8X0"/>
<evidence type="ECO:0000313" key="10">
    <source>
        <dbReference type="Proteomes" id="UP001295684"/>
    </source>
</evidence>
<keyword evidence="4" id="KW-0418">Kinase</keyword>
<dbReference type="GO" id="GO:0005737">
    <property type="term" value="C:cytoplasm"/>
    <property type="evidence" value="ECO:0007669"/>
    <property type="project" value="TreeGrafter"/>
</dbReference>
<dbReference type="InterPro" id="IPR008271">
    <property type="entry name" value="Ser/Thr_kinase_AS"/>
</dbReference>
<feature type="region of interest" description="Disordered" evidence="7">
    <location>
        <begin position="594"/>
        <end position="613"/>
    </location>
</feature>
<feature type="compositionally biased region" description="Basic residues" evidence="7">
    <location>
        <begin position="829"/>
        <end position="842"/>
    </location>
</feature>
<feature type="region of interest" description="Disordered" evidence="7">
    <location>
        <begin position="858"/>
        <end position="892"/>
    </location>
</feature>
<feature type="region of interest" description="Disordered" evidence="7">
    <location>
        <begin position="1032"/>
        <end position="1084"/>
    </location>
</feature>
<dbReference type="InterPro" id="IPR017441">
    <property type="entry name" value="Protein_kinase_ATP_BS"/>
</dbReference>
<evidence type="ECO:0000256" key="2">
    <source>
        <dbReference type="ARBA" id="ARBA00022679"/>
    </source>
</evidence>
<feature type="compositionally biased region" description="Basic residues" evidence="7">
    <location>
        <begin position="871"/>
        <end position="890"/>
    </location>
</feature>
<protein>
    <recommendedName>
        <fullName evidence="8">Protein kinase domain-containing protein</fullName>
    </recommendedName>
</protein>
<dbReference type="GO" id="GO:0004674">
    <property type="term" value="F:protein serine/threonine kinase activity"/>
    <property type="evidence" value="ECO:0007669"/>
    <property type="project" value="UniProtKB-KW"/>
</dbReference>
<evidence type="ECO:0000256" key="3">
    <source>
        <dbReference type="ARBA" id="ARBA00022741"/>
    </source>
</evidence>
<dbReference type="InterPro" id="IPR000719">
    <property type="entry name" value="Prot_kinase_dom"/>
</dbReference>